<keyword evidence="11" id="KW-0902">Two-component regulatory system</keyword>
<evidence type="ECO:0000256" key="2">
    <source>
        <dbReference type="ARBA" id="ARBA00004141"/>
    </source>
</evidence>
<dbReference type="SUPFAM" id="SSF47384">
    <property type="entry name" value="Homodimeric domain of signal transducing histidine kinase"/>
    <property type="match status" value="1"/>
</dbReference>
<feature type="domain" description="Histidine kinase" evidence="14">
    <location>
        <begin position="238"/>
        <end position="450"/>
    </location>
</feature>
<evidence type="ECO:0000256" key="11">
    <source>
        <dbReference type="ARBA" id="ARBA00023012"/>
    </source>
</evidence>
<dbReference type="SMART" id="SM00387">
    <property type="entry name" value="HATPase_c"/>
    <property type="match status" value="1"/>
</dbReference>
<protein>
    <recommendedName>
        <fullName evidence="3">histidine kinase</fullName>
        <ecNumber evidence="3">2.7.13.3</ecNumber>
    </recommendedName>
</protein>
<dbReference type="SMART" id="SM00388">
    <property type="entry name" value="HisKA"/>
    <property type="match status" value="1"/>
</dbReference>
<dbReference type="InterPro" id="IPR004358">
    <property type="entry name" value="Sig_transdc_His_kin-like_C"/>
</dbReference>
<keyword evidence="9" id="KW-0067">ATP-binding</keyword>
<dbReference type="AlphaFoldDB" id="A0A562ZF91"/>
<dbReference type="InterPro" id="IPR038318">
    <property type="entry name" value="KdpD_sf"/>
</dbReference>
<evidence type="ECO:0000256" key="7">
    <source>
        <dbReference type="ARBA" id="ARBA00022741"/>
    </source>
</evidence>
<dbReference type="PRINTS" id="PR00344">
    <property type="entry name" value="BCTRLSENSOR"/>
</dbReference>
<evidence type="ECO:0000256" key="13">
    <source>
        <dbReference type="SAM" id="Phobius"/>
    </source>
</evidence>
<dbReference type="Proteomes" id="UP000318199">
    <property type="component" value="Unassembled WGS sequence"/>
</dbReference>
<dbReference type="OrthoDB" id="9806130at2"/>
<dbReference type="InterPro" id="IPR003594">
    <property type="entry name" value="HATPase_dom"/>
</dbReference>
<dbReference type="PROSITE" id="PS50109">
    <property type="entry name" value="HIS_KIN"/>
    <property type="match status" value="1"/>
</dbReference>
<evidence type="ECO:0000313" key="15">
    <source>
        <dbReference type="EMBL" id="TWO65521.1"/>
    </source>
</evidence>
<evidence type="ECO:0000256" key="8">
    <source>
        <dbReference type="ARBA" id="ARBA00022777"/>
    </source>
</evidence>
<keyword evidence="8" id="KW-0418">Kinase</keyword>
<dbReference type="Pfam" id="PF02518">
    <property type="entry name" value="HATPase_c"/>
    <property type="match status" value="1"/>
</dbReference>
<dbReference type="GO" id="GO:0005524">
    <property type="term" value="F:ATP binding"/>
    <property type="evidence" value="ECO:0007669"/>
    <property type="project" value="UniProtKB-KW"/>
</dbReference>
<keyword evidence="5" id="KW-0808">Transferase</keyword>
<feature type="transmembrane region" description="Helical" evidence="13">
    <location>
        <begin position="72"/>
        <end position="91"/>
    </location>
</feature>
<dbReference type="CDD" id="cd00075">
    <property type="entry name" value="HATPase"/>
    <property type="match status" value="1"/>
</dbReference>
<evidence type="ECO:0000313" key="16">
    <source>
        <dbReference type="Proteomes" id="UP000318199"/>
    </source>
</evidence>
<proteinExistence type="predicted"/>
<dbReference type="Pfam" id="PF00512">
    <property type="entry name" value="HisKA"/>
    <property type="match status" value="1"/>
</dbReference>
<feature type="transmembrane region" description="Helical" evidence="13">
    <location>
        <begin position="32"/>
        <end position="52"/>
    </location>
</feature>
<dbReference type="InterPro" id="IPR052023">
    <property type="entry name" value="Histidine_kinase_KdpD"/>
</dbReference>
<evidence type="ECO:0000256" key="1">
    <source>
        <dbReference type="ARBA" id="ARBA00000085"/>
    </source>
</evidence>
<comment type="caution">
    <text evidence="15">The sequence shown here is derived from an EMBL/GenBank/DDBJ whole genome shotgun (WGS) entry which is preliminary data.</text>
</comment>
<accession>A0A562ZF91</accession>
<name>A0A562ZF91_9BURK</name>
<dbReference type="Pfam" id="PF13493">
    <property type="entry name" value="DUF4118"/>
    <property type="match status" value="1"/>
</dbReference>
<evidence type="ECO:0000256" key="3">
    <source>
        <dbReference type="ARBA" id="ARBA00012438"/>
    </source>
</evidence>
<evidence type="ECO:0000256" key="6">
    <source>
        <dbReference type="ARBA" id="ARBA00022692"/>
    </source>
</evidence>
<comment type="subcellular location">
    <subcellularLocation>
        <location evidence="2">Membrane</location>
        <topology evidence="2">Multi-pass membrane protein</topology>
    </subcellularLocation>
</comment>
<evidence type="ECO:0000256" key="10">
    <source>
        <dbReference type="ARBA" id="ARBA00022989"/>
    </source>
</evidence>
<keyword evidence="10 13" id="KW-1133">Transmembrane helix</keyword>
<dbReference type="SUPFAM" id="SSF55874">
    <property type="entry name" value="ATPase domain of HSP90 chaperone/DNA topoisomerase II/histidine kinase"/>
    <property type="match status" value="1"/>
</dbReference>
<dbReference type="GO" id="GO:0005886">
    <property type="term" value="C:plasma membrane"/>
    <property type="evidence" value="ECO:0007669"/>
    <property type="project" value="TreeGrafter"/>
</dbReference>
<evidence type="ECO:0000256" key="5">
    <source>
        <dbReference type="ARBA" id="ARBA00022679"/>
    </source>
</evidence>
<dbReference type="Gene3D" id="3.30.565.10">
    <property type="entry name" value="Histidine kinase-like ATPase, C-terminal domain"/>
    <property type="match status" value="1"/>
</dbReference>
<dbReference type="PANTHER" id="PTHR45569">
    <property type="entry name" value="SENSOR PROTEIN KDPD"/>
    <property type="match status" value="1"/>
</dbReference>
<dbReference type="CDD" id="cd00082">
    <property type="entry name" value="HisKA"/>
    <property type="match status" value="1"/>
</dbReference>
<dbReference type="EC" id="2.7.13.3" evidence="3"/>
<dbReference type="Gene3D" id="1.20.120.620">
    <property type="entry name" value="Backbone structure of the membrane domain of e. Coli histidine kinase receptor kdpd"/>
    <property type="match status" value="1"/>
</dbReference>
<keyword evidence="4" id="KW-0597">Phosphoprotein</keyword>
<evidence type="ECO:0000256" key="9">
    <source>
        <dbReference type="ARBA" id="ARBA00022840"/>
    </source>
</evidence>
<organism evidence="15 16">
    <name type="scientific">Caenimonas sedimenti</name>
    <dbReference type="NCBI Taxonomy" id="2596921"/>
    <lineage>
        <taxon>Bacteria</taxon>
        <taxon>Pseudomonadati</taxon>
        <taxon>Pseudomonadota</taxon>
        <taxon>Betaproteobacteria</taxon>
        <taxon>Burkholderiales</taxon>
        <taxon>Comamonadaceae</taxon>
        <taxon>Caenimonas</taxon>
    </lineage>
</organism>
<reference evidence="15 16" key="1">
    <citation type="submission" date="2019-07" db="EMBL/GenBank/DDBJ databases">
        <title>Caenimonas sedimenti sp. nov., isolated from activated sludge.</title>
        <authorList>
            <person name="Xu J."/>
        </authorList>
    </citation>
    <scope>NUCLEOTIDE SEQUENCE [LARGE SCALE GENOMIC DNA]</scope>
    <source>
        <strain evidence="15 16">HX-9-20</strain>
    </source>
</reference>
<keyword evidence="16" id="KW-1185">Reference proteome</keyword>
<dbReference type="GO" id="GO:0000155">
    <property type="term" value="F:phosphorelay sensor kinase activity"/>
    <property type="evidence" value="ECO:0007669"/>
    <property type="project" value="InterPro"/>
</dbReference>
<dbReference type="InterPro" id="IPR005467">
    <property type="entry name" value="His_kinase_dom"/>
</dbReference>
<dbReference type="InterPro" id="IPR036890">
    <property type="entry name" value="HATPase_C_sf"/>
</dbReference>
<keyword evidence="7" id="KW-0547">Nucleotide-binding</keyword>
<keyword evidence="12 13" id="KW-0472">Membrane</keyword>
<dbReference type="InterPro" id="IPR025201">
    <property type="entry name" value="KdpD_TM"/>
</dbReference>
<evidence type="ECO:0000259" key="14">
    <source>
        <dbReference type="PROSITE" id="PS50109"/>
    </source>
</evidence>
<dbReference type="PANTHER" id="PTHR45569:SF1">
    <property type="entry name" value="SENSOR PROTEIN KDPD"/>
    <property type="match status" value="1"/>
</dbReference>
<evidence type="ECO:0000256" key="4">
    <source>
        <dbReference type="ARBA" id="ARBA00022553"/>
    </source>
</evidence>
<dbReference type="InterPro" id="IPR036097">
    <property type="entry name" value="HisK_dim/P_sf"/>
</dbReference>
<comment type="catalytic activity">
    <reaction evidence="1">
        <text>ATP + protein L-histidine = ADP + protein N-phospho-L-histidine.</text>
        <dbReference type="EC" id="2.7.13.3"/>
    </reaction>
</comment>
<keyword evidence="6 13" id="KW-0812">Transmembrane</keyword>
<dbReference type="EMBL" id="VOBQ01000028">
    <property type="protein sequence ID" value="TWO65521.1"/>
    <property type="molecule type" value="Genomic_DNA"/>
</dbReference>
<sequence length="457" mass="49940">MPQGRRRMRQASNNFLDRLAARRRERLGWARAFAVVVLCAFCAELLAPHAALQDVIMVYLAGVAYVALHEGLRTSVATVLASILLFDLLIVPPRWGLNPLHTSHLLTLAVMLAVGLLISTLSSRAQQQAALAERRALRAQAMSDLAAQLASARSHAEVERTVSAASLAMLGSGCRMDLDGRLLLDQAGRLLTDEERELFRGFEHQGRLAVERCVFEQRSTEATVAAERERLRNTLLSGLSHDFRTPLTTIVGAATTLQEQGARLDDRMRQTLVSSIHTEARRLHERMSHLLDLTRMEEGAVQVSPEWCPADDLVAEVLLSFGDRLGRHVVDVDAAPDAVVWCDARLVEQALSNMVDNALRCTPAGGVIRIRVKTQETQWWLSVSDTGPGLPPGATEDVFRKFYRGQAEPAGTGFGLGLAICAAVARLHGGSIAAHNEGGAVFTMRLPQPQRLPLEEG</sequence>
<gene>
    <name evidence="15" type="ORF">FN976_27325</name>
</gene>
<dbReference type="InterPro" id="IPR003661">
    <property type="entry name" value="HisK_dim/P_dom"/>
</dbReference>
<evidence type="ECO:0000256" key="12">
    <source>
        <dbReference type="ARBA" id="ARBA00023136"/>
    </source>
</evidence>
<feature type="transmembrane region" description="Helical" evidence="13">
    <location>
        <begin position="103"/>
        <end position="121"/>
    </location>
</feature>
<dbReference type="Gene3D" id="1.10.287.130">
    <property type="match status" value="1"/>
</dbReference>